<dbReference type="EMBL" id="MU842871">
    <property type="protein sequence ID" value="KAK2028882.1"/>
    <property type="molecule type" value="Genomic_DNA"/>
</dbReference>
<evidence type="ECO:0000313" key="3">
    <source>
        <dbReference type="Proteomes" id="UP001232148"/>
    </source>
</evidence>
<gene>
    <name evidence="2" type="ORF">LX32DRAFT_639526</name>
</gene>
<feature type="signal peptide" evidence="1">
    <location>
        <begin position="1"/>
        <end position="19"/>
    </location>
</feature>
<proteinExistence type="predicted"/>
<protein>
    <recommendedName>
        <fullName evidence="4">Secreted protein</fullName>
    </recommendedName>
</protein>
<comment type="caution">
    <text evidence="2">The sequence shown here is derived from an EMBL/GenBank/DDBJ whole genome shotgun (WGS) entry which is preliminary data.</text>
</comment>
<evidence type="ECO:0000256" key="1">
    <source>
        <dbReference type="SAM" id="SignalP"/>
    </source>
</evidence>
<organism evidence="2 3">
    <name type="scientific">Colletotrichum zoysiae</name>
    <dbReference type="NCBI Taxonomy" id="1216348"/>
    <lineage>
        <taxon>Eukaryota</taxon>
        <taxon>Fungi</taxon>
        <taxon>Dikarya</taxon>
        <taxon>Ascomycota</taxon>
        <taxon>Pezizomycotina</taxon>
        <taxon>Sordariomycetes</taxon>
        <taxon>Hypocreomycetidae</taxon>
        <taxon>Glomerellales</taxon>
        <taxon>Glomerellaceae</taxon>
        <taxon>Colletotrichum</taxon>
        <taxon>Colletotrichum graminicola species complex</taxon>
    </lineage>
</organism>
<evidence type="ECO:0008006" key="4">
    <source>
        <dbReference type="Google" id="ProtNLM"/>
    </source>
</evidence>
<accession>A0AAD9HIX4</accession>
<dbReference type="Proteomes" id="UP001232148">
    <property type="component" value="Unassembled WGS sequence"/>
</dbReference>
<dbReference type="AlphaFoldDB" id="A0AAD9HIX4"/>
<keyword evidence="3" id="KW-1185">Reference proteome</keyword>
<reference evidence="2" key="1">
    <citation type="submission" date="2021-06" db="EMBL/GenBank/DDBJ databases">
        <title>Comparative genomics, transcriptomics and evolutionary studies reveal genomic signatures of adaptation to plant cell wall in hemibiotrophic fungi.</title>
        <authorList>
            <consortium name="DOE Joint Genome Institute"/>
            <person name="Baroncelli R."/>
            <person name="Diaz J.F."/>
            <person name="Benocci T."/>
            <person name="Peng M."/>
            <person name="Battaglia E."/>
            <person name="Haridas S."/>
            <person name="Andreopoulos W."/>
            <person name="Labutti K."/>
            <person name="Pangilinan J."/>
            <person name="Floch G.L."/>
            <person name="Makela M.R."/>
            <person name="Henrissat B."/>
            <person name="Grigoriev I.V."/>
            <person name="Crouch J.A."/>
            <person name="De Vries R.P."/>
            <person name="Sukno S.A."/>
            <person name="Thon M.R."/>
        </authorList>
    </citation>
    <scope>NUCLEOTIDE SEQUENCE</scope>
    <source>
        <strain evidence="2">MAFF235873</strain>
    </source>
</reference>
<name>A0AAD9HIX4_9PEZI</name>
<keyword evidence="1" id="KW-0732">Signal</keyword>
<evidence type="ECO:0000313" key="2">
    <source>
        <dbReference type="EMBL" id="KAK2028882.1"/>
    </source>
</evidence>
<feature type="chain" id="PRO_5041897507" description="Secreted protein" evidence="1">
    <location>
        <begin position="20"/>
        <end position="86"/>
    </location>
</feature>
<sequence>MDGLCLCSFSVLLPPCVFPVPITMPYRKAWFCVSRVPRRNALTRLLGLGRTGQAQERVQLGQRRERTLKAACAAFQASRQASKLEA</sequence>